<protein>
    <submittedName>
        <fullName evidence="1">Uncharacterized protein</fullName>
    </submittedName>
</protein>
<evidence type="ECO:0000313" key="2">
    <source>
        <dbReference type="Proteomes" id="UP001050975"/>
    </source>
</evidence>
<organism evidence="1 2">
    <name type="scientific">Microseira wollei NIES-4236</name>
    <dbReference type="NCBI Taxonomy" id="2530354"/>
    <lineage>
        <taxon>Bacteria</taxon>
        <taxon>Bacillati</taxon>
        <taxon>Cyanobacteriota</taxon>
        <taxon>Cyanophyceae</taxon>
        <taxon>Oscillatoriophycideae</taxon>
        <taxon>Aerosakkonematales</taxon>
        <taxon>Aerosakkonemataceae</taxon>
        <taxon>Microseira</taxon>
    </lineage>
</organism>
<name>A0AAV3XLQ4_9CYAN</name>
<dbReference type="RefSeq" id="WP_226588022.1">
    <property type="nucleotide sequence ID" value="NZ_BLAY01000127.1"/>
</dbReference>
<dbReference type="EMBL" id="BLAY01000127">
    <property type="protein sequence ID" value="GET41594.1"/>
    <property type="molecule type" value="Genomic_DNA"/>
</dbReference>
<comment type="caution">
    <text evidence="1">The sequence shown here is derived from an EMBL/GenBank/DDBJ whole genome shotgun (WGS) entry which is preliminary data.</text>
</comment>
<proteinExistence type="predicted"/>
<accession>A0AAV3XLQ4</accession>
<dbReference type="AlphaFoldDB" id="A0AAV3XLQ4"/>
<sequence length="46" mass="5002">MNIDRSVLEFLTKSCPAARLGMAEPFLLPLPQAVPTPHTAQTLIVL</sequence>
<evidence type="ECO:0000313" key="1">
    <source>
        <dbReference type="EMBL" id="GET41594.1"/>
    </source>
</evidence>
<keyword evidence="2" id="KW-1185">Reference proteome</keyword>
<reference evidence="1" key="1">
    <citation type="submission" date="2019-10" db="EMBL/GenBank/DDBJ databases">
        <title>Draft genome sequece of Microseira wollei NIES-4236.</title>
        <authorList>
            <person name="Yamaguchi H."/>
            <person name="Suzuki S."/>
            <person name="Kawachi M."/>
        </authorList>
    </citation>
    <scope>NUCLEOTIDE SEQUENCE</scope>
    <source>
        <strain evidence="1">NIES-4236</strain>
    </source>
</reference>
<dbReference type="Proteomes" id="UP001050975">
    <property type="component" value="Unassembled WGS sequence"/>
</dbReference>
<gene>
    <name evidence="1" type="ORF">MiSe_64060</name>
</gene>